<proteinExistence type="inferred from homology"/>
<dbReference type="GO" id="GO:0008206">
    <property type="term" value="P:bile acid metabolic process"/>
    <property type="evidence" value="ECO:0007669"/>
    <property type="project" value="UniProtKB-ARBA"/>
</dbReference>
<dbReference type="eggNOG" id="COG1028">
    <property type="taxonomic scope" value="Bacteria"/>
</dbReference>
<gene>
    <name evidence="3" type="ORF">SAMN05421543_107150</name>
</gene>
<dbReference type="AlphaFoldDB" id="A0A1I7IVC7"/>
<evidence type="ECO:0000256" key="2">
    <source>
        <dbReference type="ARBA" id="ARBA00023002"/>
    </source>
</evidence>
<dbReference type="PANTHER" id="PTHR42879">
    <property type="entry name" value="3-OXOACYL-(ACYL-CARRIER-PROTEIN) REDUCTASE"/>
    <property type="match status" value="1"/>
</dbReference>
<evidence type="ECO:0000313" key="3">
    <source>
        <dbReference type="EMBL" id="SFU76884.1"/>
    </source>
</evidence>
<organism evidence="3 4">
    <name type="scientific">Alicyclobacillus macrosporangiidus</name>
    <dbReference type="NCBI Taxonomy" id="392015"/>
    <lineage>
        <taxon>Bacteria</taxon>
        <taxon>Bacillati</taxon>
        <taxon>Bacillota</taxon>
        <taxon>Bacilli</taxon>
        <taxon>Bacillales</taxon>
        <taxon>Alicyclobacillaceae</taxon>
        <taxon>Alicyclobacillus</taxon>
    </lineage>
</organism>
<dbReference type="PANTHER" id="PTHR42879:SF6">
    <property type="entry name" value="NADPH-DEPENDENT REDUCTASE BACG"/>
    <property type="match status" value="1"/>
</dbReference>
<name>A0A1I7IVC7_9BACL</name>
<dbReference type="SUPFAM" id="SSF51735">
    <property type="entry name" value="NAD(P)-binding Rossmann-fold domains"/>
    <property type="match status" value="1"/>
</dbReference>
<dbReference type="InterPro" id="IPR002347">
    <property type="entry name" value="SDR_fam"/>
</dbReference>
<comment type="similarity">
    <text evidence="1">Belongs to the short-chain dehydrogenases/reductases (SDR) family.</text>
</comment>
<keyword evidence="4" id="KW-1185">Reference proteome</keyword>
<dbReference type="FunFam" id="3.40.50.720:FF:000084">
    <property type="entry name" value="Short-chain dehydrogenase reductase"/>
    <property type="match status" value="1"/>
</dbReference>
<dbReference type="OrthoDB" id="125587at2"/>
<reference evidence="4" key="1">
    <citation type="submission" date="2016-10" db="EMBL/GenBank/DDBJ databases">
        <authorList>
            <person name="Varghese N."/>
        </authorList>
    </citation>
    <scope>NUCLEOTIDE SEQUENCE [LARGE SCALE GENOMIC DNA]</scope>
    <source>
        <strain evidence="4">DSM 17980</strain>
    </source>
</reference>
<dbReference type="Proteomes" id="UP000183508">
    <property type="component" value="Unassembled WGS sequence"/>
</dbReference>
<dbReference type="CDD" id="cd05344">
    <property type="entry name" value="BKR_like_SDR_like"/>
    <property type="match status" value="1"/>
</dbReference>
<protein>
    <submittedName>
        <fullName evidence="3">3-oxoacyl-[acyl-carrier protein] reductase</fullName>
    </submittedName>
</protein>
<dbReference type="Gene3D" id="3.40.50.720">
    <property type="entry name" value="NAD(P)-binding Rossmann-like Domain"/>
    <property type="match status" value="1"/>
</dbReference>
<dbReference type="InterPro" id="IPR036291">
    <property type="entry name" value="NAD(P)-bd_dom_sf"/>
</dbReference>
<dbReference type="Pfam" id="PF13561">
    <property type="entry name" value="adh_short_C2"/>
    <property type="match status" value="1"/>
</dbReference>
<dbReference type="InterPro" id="IPR050259">
    <property type="entry name" value="SDR"/>
</dbReference>
<accession>A0A1I7IVC7</accession>
<evidence type="ECO:0000313" key="4">
    <source>
        <dbReference type="Proteomes" id="UP000183508"/>
    </source>
</evidence>
<dbReference type="RefSeq" id="WP_074951527.1">
    <property type="nucleotide sequence ID" value="NZ_FPBV01000007.1"/>
</dbReference>
<dbReference type="PRINTS" id="PR00080">
    <property type="entry name" value="SDRFAMILY"/>
</dbReference>
<evidence type="ECO:0000256" key="1">
    <source>
        <dbReference type="ARBA" id="ARBA00006484"/>
    </source>
</evidence>
<sequence>MDFGVKGKSVLVLASSKGLGYATAKAFAAEGARVMLTSRSEEALRKAQEEIRSATGNPDVAYCVADVAQAEDIERLFAETESTFGGVDVLINNAGGPPPGNFDTIREDQWILAHELTLMSVVRATRRALPHMRRNQWGRIVNFTSSSIRQPIENLILSNTYRAGILGLSKSLAIELAPDNILVNVVGPGRIATDRVAQLDANRARQLGVSIEEVERQSKAQIPLGRYGTPDEFAALALFLGSAANGYITGQAILVDGGMVRSL</sequence>
<dbReference type="GO" id="GO:0016491">
    <property type="term" value="F:oxidoreductase activity"/>
    <property type="evidence" value="ECO:0007669"/>
    <property type="project" value="UniProtKB-KW"/>
</dbReference>
<dbReference type="PRINTS" id="PR00081">
    <property type="entry name" value="GDHRDH"/>
</dbReference>
<dbReference type="STRING" id="392015.SAMN05421543_107150"/>
<keyword evidence="2" id="KW-0560">Oxidoreductase</keyword>
<dbReference type="EMBL" id="FPBV01000007">
    <property type="protein sequence ID" value="SFU76884.1"/>
    <property type="molecule type" value="Genomic_DNA"/>
</dbReference>